<sequence>MSDAIPVLPHDVVADADYVRDVLLNMEWIRNRDDRRVRFSVVGERPDYQTEYPSGHRLQNFPRRYDGTTHRLVDAANGASACTGGLTEPFTWDEVLILLKQALERKHDAARMTGEA</sequence>
<evidence type="ECO:0000313" key="1">
    <source>
        <dbReference type="EMBL" id="KAB1078596.1"/>
    </source>
</evidence>
<reference evidence="1 2" key="1">
    <citation type="submission" date="2019-09" db="EMBL/GenBank/DDBJ databases">
        <title>YIM 48816 draft genome.</title>
        <authorList>
            <person name="Jiang L."/>
        </authorList>
    </citation>
    <scope>NUCLEOTIDE SEQUENCE [LARGE SCALE GENOMIC DNA]</scope>
    <source>
        <strain evidence="1 2">YIM 48816</strain>
    </source>
</reference>
<accession>A0A6L3SXH1</accession>
<dbReference type="AlphaFoldDB" id="A0A6L3SXH1"/>
<dbReference type="Proteomes" id="UP000474159">
    <property type="component" value="Unassembled WGS sequence"/>
</dbReference>
<dbReference type="RefSeq" id="WP_151000909.1">
    <property type="nucleotide sequence ID" value="NZ_BPQY01000603.1"/>
</dbReference>
<comment type="caution">
    <text evidence="1">The sequence shown here is derived from an EMBL/GenBank/DDBJ whole genome shotgun (WGS) entry which is preliminary data.</text>
</comment>
<evidence type="ECO:0000313" key="2">
    <source>
        <dbReference type="Proteomes" id="UP000474159"/>
    </source>
</evidence>
<organism evidence="1 2">
    <name type="scientific">Methylobacterium soli</name>
    <dbReference type="NCBI Taxonomy" id="553447"/>
    <lineage>
        <taxon>Bacteria</taxon>
        <taxon>Pseudomonadati</taxon>
        <taxon>Pseudomonadota</taxon>
        <taxon>Alphaproteobacteria</taxon>
        <taxon>Hyphomicrobiales</taxon>
        <taxon>Methylobacteriaceae</taxon>
        <taxon>Methylobacterium</taxon>
    </lineage>
</organism>
<name>A0A6L3SXH1_9HYPH</name>
<protein>
    <submittedName>
        <fullName evidence="1">Uncharacterized protein</fullName>
    </submittedName>
</protein>
<keyword evidence="2" id="KW-1185">Reference proteome</keyword>
<proteinExistence type="predicted"/>
<gene>
    <name evidence="1" type="ORF">F6X53_14470</name>
</gene>
<dbReference type="OrthoDB" id="7995185at2"/>
<dbReference type="EMBL" id="VZZK01000013">
    <property type="protein sequence ID" value="KAB1078596.1"/>
    <property type="molecule type" value="Genomic_DNA"/>
</dbReference>